<evidence type="ECO:0000313" key="3">
    <source>
        <dbReference type="Proteomes" id="UP001329825"/>
    </source>
</evidence>
<dbReference type="PANTHER" id="PTHR13832">
    <property type="entry name" value="PROTEIN PHOSPHATASE 2C"/>
    <property type="match status" value="1"/>
</dbReference>
<dbReference type="RefSeq" id="XP_062788049.1">
    <property type="nucleotide sequence ID" value="XM_062931998.1"/>
</dbReference>
<dbReference type="Pfam" id="PF00481">
    <property type="entry name" value="PP2C"/>
    <property type="match status" value="1"/>
</dbReference>
<dbReference type="InterPro" id="IPR015655">
    <property type="entry name" value="PP2C"/>
</dbReference>
<keyword evidence="3" id="KW-1185">Reference proteome</keyword>
<dbReference type="Gene3D" id="3.60.40.10">
    <property type="entry name" value="PPM-type phosphatase domain"/>
    <property type="match status" value="1"/>
</dbReference>
<name>A0ABZ1CNI7_9TREE</name>
<reference evidence="2 3" key="1">
    <citation type="submission" date="2024-01" db="EMBL/GenBank/DDBJ databases">
        <title>Comparative genomics of Cryptococcus and Kwoniella reveals pathogenesis evolution and contrasting modes of karyotype evolution via chromosome fusion or intercentromeric recombination.</title>
        <authorList>
            <person name="Coelho M.A."/>
            <person name="David-Palma M."/>
            <person name="Shea T."/>
            <person name="Bowers K."/>
            <person name="McGinley-Smith S."/>
            <person name="Mohammad A.W."/>
            <person name="Gnirke A."/>
            <person name="Yurkov A.M."/>
            <person name="Nowrousian M."/>
            <person name="Sun S."/>
            <person name="Cuomo C.A."/>
            <person name="Heitman J."/>
        </authorList>
    </citation>
    <scope>NUCLEOTIDE SEQUENCE [LARGE SCALE GENOMIC DNA]</scope>
    <source>
        <strain evidence="2">CBS 11374</strain>
    </source>
</reference>
<dbReference type="Proteomes" id="UP001329825">
    <property type="component" value="Chromosome 1"/>
</dbReference>
<organism evidence="2 3">
    <name type="scientific">Kwoniella shivajii</name>
    <dbReference type="NCBI Taxonomy" id="564305"/>
    <lineage>
        <taxon>Eukaryota</taxon>
        <taxon>Fungi</taxon>
        <taxon>Dikarya</taxon>
        <taxon>Basidiomycota</taxon>
        <taxon>Agaricomycotina</taxon>
        <taxon>Tremellomycetes</taxon>
        <taxon>Tremellales</taxon>
        <taxon>Cryptococcaceae</taxon>
        <taxon>Kwoniella</taxon>
    </lineage>
</organism>
<evidence type="ECO:0000313" key="2">
    <source>
        <dbReference type="EMBL" id="WRT63309.1"/>
    </source>
</evidence>
<dbReference type="PROSITE" id="PS51746">
    <property type="entry name" value="PPM_2"/>
    <property type="match status" value="1"/>
</dbReference>
<dbReference type="InterPro" id="IPR001932">
    <property type="entry name" value="PPM-type_phosphatase-like_dom"/>
</dbReference>
<dbReference type="PANTHER" id="PTHR13832:SF792">
    <property type="entry name" value="GM14286P"/>
    <property type="match status" value="1"/>
</dbReference>
<protein>
    <recommendedName>
        <fullName evidence="1">PPM-type phosphatase domain-containing protein</fullName>
    </recommendedName>
</protein>
<dbReference type="EMBL" id="CP141881">
    <property type="protein sequence ID" value="WRT63309.1"/>
    <property type="molecule type" value="Genomic_DNA"/>
</dbReference>
<dbReference type="CDD" id="cd00143">
    <property type="entry name" value="PP2Cc"/>
    <property type="match status" value="1"/>
</dbReference>
<dbReference type="SUPFAM" id="SSF81606">
    <property type="entry name" value="PP2C-like"/>
    <property type="match status" value="1"/>
</dbReference>
<proteinExistence type="predicted"/>
<gene>
    <name evidence="2" type="ORF">IL334_000214</name>
</gene>
<sequence>MSSRLLSRSTLIRPELISRSIRPVQSVNAVRSYSTSPNPSSPNLRTTAFLSVALLTSAYLVYRYETSPTSPATEDGSLNAIYGEKFDIRIRGSRGVRSYEFNRKSEKEVERILKENESGEKDVGRKGNPVIRWDTNWVGSNEPCEDRFASNLIPRKSTSSNANDGSDIQSDEGKKDLLLFSIIDGHAGDATSRLLKETLNPVIAISLAGLQAGFLPPAESTGWKYWTEKLNPTSWFYSGKAESAWKPENVTKTLQYAFTQLDDHICQSPIRLLNEMRSASSANLVSSDKPTPRETLVALSQPATAGACAMTTLVDSENQDLYVALVGDCRAVAGWQTADGKWRCDALTEDQMGENLKEVERVRKEHPHSERDTVIKNGRVQGGLQPTRAMGDAVYKWPTEQGNAIAKAYKEENVKPRPVRPWNFTPPYVSAKPEVTYRKLTNDKGDKLKFVIMATDGLWDRLTSEESVLLLASYLSHSTHPDIPKTQLPKLFPLVQPTEERPYPVQELPQPTGASWAYEGDSNAATHLIRNSLAGANRKNMAELLSMTGEVTREMRDDVTCTVIFFDDANR</sequence>
<accession>A0ABZ1CNI7</accession>
<dbReference type="InterPro" id="IPR036457">
    <property type="entry name" value="PPM-type-like_dom_sf"/>
</dbReference>
<feature type="domain" description="PPM-type phosphatase" evidence="1">
    <location>
        <begin position="157"/>
        <end position="566"/>
    </location>
</feature>
<dbReference type="GeneID" id="87952345"/>
<dbReference type="SMART" id="SM00332">
    <property type="entry name" value="PP2Cc"/>
    <property type="match status" value="1"/>
</dbReference>
<evidence type="ECO:0000259" key="1">
    <source>
        <dbReference type="PROSITE" id="PS51746"/>
    </source>
</evidence>